<reference evidence="2" key="1">
    <citation type="submission" date="2015-09" db="EMBL/GenBank/DDBJ databases">
        <title>Whole genome sequence of Pseudomonas fluorescens FW300-N2E3.</title>
        <authorList>
            <person name="Ray J."/>
            <person name="Melnyk R."/>
            <person name="Deutschbauer A."/>
        </authorList>
    </citation>
    <scope>NUCLEOTIDE SEQUENCE [LARGE SCALE GENOMIC DNA]</scope>
    <source>
        <strain evidence="2">FW300-N2E3</strain>
    </source>
</reference>
<proteinExistence type="predicted"/>
<protein>
    <submittedName>
        <fullName evidence="1">Uncharacterized protein</fullName>
    </submittedName>
</protein>
<evidence type="ECO:0000313" key="2">
    <source>
        <dbReference type="Proteomes" id="UP000066487"/>
    </source>
</evidence>
<dbReference type="EMBL" id="CP012830">
    <property type="protein sequence ID" value="ALI01324.1"/>
    <property type="molecule type" value="Genomic_DNA"/>
</dbReference>
<evidence type="ECO:0000313" key="1">
    <source>
        <dbReference type="EMBL" id="ALI01324.1"/>
    </source>
</evidence>
<gene>
    <name evidence="1" type="ORF">AO353_09685</name>
</gene>
<sequence length="152" mass="15620">MVVADFLMSARAIDPGQWFIAVIGVEVEAALTFMFLQQTQAIPGEASLTQRVAVVVILGFLDASTERVIGHPDHAAVCVAHFNQSAFGVVGEALQAPFSAALFDQSAGAGWWAVQQVGGGVVGEGFALAVQAVLASDDSAISIIGFVGASCL</sequence>
<organism evidence="1 2">
    <name type="scientific">Pseudomonas fluorescens</name>
    <dbReference type="NCBI Taxonomy" id="294"/>
    <lineage>
        <taxon>Bacteria</taxon>
        <taxon>Pseudomonadati</taxon>
        <taxon>Pseudomonadota</taxon>
        <taxon>Gammaproteobacteria</taxon>
        <taxon>Pseudomonadales</taxon>
        <taxon>Pseudomonadaceae</taxon>
        <taxon>Pseudomonas</taxon>
    </lineage>
</organism>
<dbReference type="AlphaFoldDB" id="A0A0N7GZU6"/>
<reference evidence="1 2" key="2">
    <citation type="journal article" date="2018" name="Nature">
        <title>Mutant phenotypes for thousands of bacterial genes of unknown function.</title>
        <authorList>
            <person name="Price M.N."/>
            <person name="Wetmore K.M."/>
            <person name="Waters R.J."/>
            <person name="Callaghan M."/>
            <person name="Ray J."/>
            <person name="Liu H."/>
            <person name="Kuehl J.V."/>
            <person name="Melnyk R.A."/>
            <person name="Lamson J.S."/>
            <person name="Suh Y."/>
            <person name="Carlson H.K."/>
            <person name="Esquivel Z."/>
            <person name="Sadeeshkumar H."/>
            <person name="Chakraborty R."/>
            <person name="Zane G.M."/>
            <person name="Rubin B.E."/>
            <person name="Wall J.D."/>
            <person name="Visel A."/>
            <person name="Bristow J."/>
            <person name="Blow M.J."/>
            <person name="Arkin A.P."/>
            <person name="Deutschbauer A.M."/>
        </authorList>
    </citation>
    <scope>NUCLEOTIDE SEQUENCE [LARGE SCALE GENOMIC DNA]</scope>
    <source>
        <strain evidence="1 2">FW300-N2E3</strain>
    </source>
</reference>
<name>A0A0N7GZU6_PSEFL</name>
<dbReference type="Proteomes" id="UP000066487">
    <property type="component" value="Chromosome"/>
</dbReference>
<accession>A0A0N7GZU6</accession>